<dbReference type="AlphaFoldDB" id="A0A2Z6T6P6"/>
<dbReference type="InterPro" id="IPR012133">
    <property type="entry name" value="Alpha-hydoxy_acid_DH_FMN"/>
</dbReference>
<feature type="binding site" evidence="10">
    <location>
        <position position="122"/>
    </location>
    <ligand>
        <name>FMN</name>
        <dbReference type="ChEBI" id="CHEBI:58210"/>
    </ligand>
</feature>
<evidence type="ECO:0000256" key="11">
    <source>
        <dbReference type="SAM" id="MobiDB-lite"/>
    </source>
</evidence>
<dbReference type="GO" id="GO:0016491">
    <property type="term" value="F:oxidoreductase activity"/>
    <property type="evidence" value="ECO:0007669"/>
    <property type="project" value="UniProtKB-KW"/>
</dbReference>
<keyword evidence="5" id="KW-0560">Oxidoreductase</keyword>
<comment type="caution">
    <text evidence="13">The sequence shown here is derived from an EMBL/GenBank/DDBJ whole genome shotgun (WGS) entry which is preliminary data.</text>
</comment>
<sequence length="417" mass="45454">MTVYYKGFPQSTREKKLNLVNLNQLEDEVKYVMPEAAYYYIASGSENEWTWRNNTQAFNHFQIVPRALTDRSNPSTDTTFMGMDLKTPVMISPIACNGISHAEAEVDVAKGAKAAGALYSMSTYANKSVEDVQKAVGESPRFFQLYLSKDWDFNRMVITDALKAGFSGFFLTVDATVSGYREANLRTHFTYPVPLAFFNKWSGGKGEGQSVAQMYASSAQKIGPEDIKKIKEIAGKDVPVFVKGVECAEDAFLAIGAGADGIVVSNHGGRQLDGAPATIDVLPEIAKEVHHSDHRIPIILDSGVRRGSHVFKALALGADLVGIGRPYLYGLALGGALGVESVIEQLNKELLIDMQLTGCKTIEDVKHAKIDHISYSADWGVSSTSPSVRKPYPVTKENQLEKDADSTDAESGASEHE</sequence>
<dbReference type="InterPro" id="IPR008259">
    <property type="entry name" value="FMN_hydac_DH_AS"/>
</dbReference>
<dbReference type="PIRSF" id="PIRSF000138">
    <property type="entry name" value="Al-hdrx_acd_dh"/>
    <property type="match status" value="1"/>
</dbReference>
<evidence type="ECO:0000256" key="2">
    <source>
        <dbReference type="ARBA" id="ARBA00011881"/>
    </source>
</evidence>
<feature type="binding site" evidence="10">
    <location>
        <begin position="301"/>
        <end position="305"/>
    </location>
    <ligand>
        <name>FMN</name>
        <dbReference type="ChEBI" id="CHEBI:58210"/>
    </ligand>
</feature>
<feature type="active site" description="Proton acceptor" evidence="9">
    <location>
        <position position="267"/>
    </location>
</feature>
<dbReference type="Proteomes" id="UP000257317">
    <property type="component" value="Unassembled WGS sequence"/>
</dbReference>
<feature type="region of interest" description="Disordered" evidence="11">
    <location>
        <begin position="380"/>
        <end position="417"/>
    </location>
</feature>
<evidence type="ECO:0000256" key="9">
    <source>
        <dbReference type="PIRSR" id="PIRSR000138-1"/>
    </source>
</evidence>
<dbReference type="OrthoDB" id="9770452at2"/>
<evidence type="ECO:0000259" key="12">
    <source>
        <dbReference type="PROSITE" id="PS51349"/>
    </source>
</evidence>
<name>A0A2Z6T6P6_9LACO</name>
<feature type="binding site" evidence="10">
    <location>
        <position position="172"/>
    </location>
    <ligand>
        <name>FMN</name>
        <dbReference type="ChEBI" id="CHEBI:58210"/>
    </ligand>
</feature>
<feature type="binding site" evidence="10">
    <location>
        <begin position="93"/>
        <end position="95"/>
    </location>
    <ligand>
        <name>FMN</name>
        <dbReference type="ChEBI" id="CHEBI:58210"/>
    </ligand>
</feature>
<dbReference type="RefSeq" id="WP_117118226.1">
    <property type="nucleotide sequence ID" value="NZ_BFBY01000005.1"/>
</dbReference>
<dbReference type="EMBL" id="BFBY01000005">
    <property type="protein sequence ID" value="GBG04884.1"/>
    <property type="molecule type" value="Genomic_DNA"/>
</dbReference>
<dbReference type="Pfam" id="PF01070">
    <property type="entry name" value="FMN_dh"/>
    <property type="match status" value="1"/>
</dbReference>
<evidence type="ECO:0000313" key="14">
    <source>
        <dbReference type="Proteomes" id="UP000257317"/>
    </source>
</evidence>
<accession>A0A2Z6T6P6</accession>
<feature type="binding site" evidence="10">
    <location>
        <position position="267"/>
    </location>
    <ligand>
        <name>glyoxylate</name>
        <dbReference type="ChEBI" id="CHEBI:36655"/>
    </ligand>
</feature>
<dbReference type="InterPro" id="IPR013785">
    <property type="entry name" value="Aldolase_TIM"/>
</dbReference>
<gene>
    <name evidence="13" type="primary">lldD</name>
    <name evidence="13" type="ORF">LrDSM24759_07980</name>
</gene>
<dbReference type="SUPFAM" id="SSF51395">
    <property type="entry name" value="FMN-linked oxidoreductases"/>
    <property type="match status" value="1"/>
</dbReference>
<evidence type="ECO:0000313" key="13">
    <source>
        <dbReference type="EMBL" id="GBG04884.1"/>
    </source>
</evidence>
<feature type="binding site" evidence="10">
    <location>
        <begin position="324"/>
        <end position="325"/>
    </location>
    <ligand>
        <name>FMN</name>
        <dbReference type="ChEBI" id="CHEBI:58210"/>
    </ligand>
</feature>
<dbReference type="InterPro" id="IPR000262">
    <property type="entry name" value="FMN-dep_DH"/>
</dbReference>
<dbReference type="PANTHER" id="PTHR10578:SF107">
    <property type="entry name" value="2-HYDROXYACID OXIDASE 1"/>
    <property type="match status" value="1"/>
</dbReference>
<dbReference type="Gene3D" id="3.20.20.70">
    <property type="entry name" value="Aldolase class I"/>
    <property type="match status" value="1"/>
</dbReference>
<keyword evidence="3 10" id="KW-0285">Flavoprotein</keyword>
<evidence type="ECO:0000256" key="7">
    <source>
        <dbReference type="ARBA" id="ARBA00029513"/>
    </source>
</evidence>
<evidence type="ECO:0000256" key="6">
    <source>
        <dbReference type="ARBA" id="ARBA00024042"/>
    </source>
</evidence>
<proteinExistence type="inferred from homology"/>
<feature type="binding site" evidence="10">
    <location>
        <position position="40"/>
    </location>
    <ligand>
        <name>glyoxylate</name>
        <dbReference type="ChEBI" id="CHEBI:36655"/>
    </ligand>
</feature>
<feature type="binding site" evidence="10">
    <location>
        <position position="181"/>
    </location>
    <ligand>
        <name>glyoxylate</name>
        <dbReference type="ChEBI" id="CHEBI:36655"/>
    </ligand>
</feature>
<keyword evidence="14" id="KW-1185">Reference proteome</keyword>
<dbReference type="GO" id="GO:0010181">
    <property type="term" value="F:FMN binding"/>
    <property type="evidence" value="ECO:0007669"/>
    <property type="project" value="InterPro"/>
</dbReference>
<comment type="catalytic activity">
    <reaction evidence="8">
        <text>(S)-lactate + O2 = pyruvate + H2O2</text>
        <dbReference type="Rhea" id="RHEA:55868"/>
        <dbReference type="ChEBI" id="CHEBI:15361"/>
        <dbReference type="ChEBI" id="CHEBI:15379"/>
        <dbReference type="ChEBI" id="CHEBI:16240"/>
        <dbReference type="ChEBI" id="CHEBI:16651"/>
    </reaction>
    <physiologicalReaction direction="left-to-right" evidence="8">
        <dbReference type="Rhea" id="RHEA:55869"/>
    </physiologicalReaction>
</comment>
<feature type="binding site" evidence="10">
    <location>
        <position position="144"/>
    </location>
    <ligand>
        <name>FMN</name>
        <dbReference type="ChEBI" id="CHEBI:58210"/>
    </ligand>
</feature>
<feature type="binding site" evidence="10">
    <location>
        <position position="270"/>
    </location>
    <ligand>
        <name>glyoxylate</name>
        <dbReference type="ChEBI" id="CHEBI:36655"/>
    </ligand>
</feature>
<evidence type="ECO:0000256" key="4">
    <source>
        <dbReference type="ARBA" id="ARBA00022643"/>
    </source>
</evidence>
<protein>
    <recommendedName>
        <fullName evidence="7">L-lactate oxidase</fullName>
    </recommendedName>
</protein>
<feature type="domain" description="FMN hydroxy acid dehydrogenase" evidence="12">
    <location>
        <begin position="14"/>
        <end position="375"/>
    </location>
</feature>
<reference evidence="14" key="1">
    <citation type="submission" date="2018-03" db="EMBL/GenBank/DDBJ databases">
        <title>New taxa in the Lactobacillus gasseri group.</title>
        <authorList>
            <person name="Tanizawa Y."/>
            <person name="Tohno M."/>
            <person name="Endo A."/>
            <person name="Arita M."/>
        </authorList>
    </citation>
    <scope>NUCLEOTIDE SEQUENCE [LARGE SCALE GENOMIC DNA]</scope>
    <source>
        <strain evidence="14">DSM 24759</strain>
    </source>
</reference>
<evidence type="ECO:0000256" key="3">
    <source>
        <dbReference type="ARBA" id="ARBA00022630"/>
    </source>
</evidence>
<evidence type="ECO:0000256" key="8">
    <source>
        <dbReference type="ARBA" id="ARBA00048754"/>
    </source>
</evidence>
<dbReference type="PROSITE" id="PS51349">
    <property type="entry name" value="FMN_HYDROXY_ACID_DH_2"/>
    <property type="match status" value="1"/>
</dbReference>
<comment type="subunit">
    <text evidence="2">Homotetramer.</text>
</comment>
<keyword evidence="4 10" id="KW-0288">FMN</keyword>
<evidence type="ECO:0000256" key="10">
    <source>
        <dbReference type="PIRSR" id="PIRSR000138-2"/>
    </source>
</evidence>
<comment type="cofactor">
    <cofactor evidence="1">
        <name>FMN</name>
        <dbReference type="ChEBI" id="CHEBI:58210"/>
    </cofactor>
</comment>
<dbReference type="PROSITE" id="PS00557">
    <property type="entry name" value="FMN_HYDROXY_ACID_DH_1"/>
    <property type="match status" value="1"/>
</dbReference>
<feature type="binding site" evidence="10">
    <location>
        <position position="265"/>
    </location>
    <ligand>
        <name>FMN</name>
        <dbReference type="ChEBI" id="CHEBI:58210"/>
    </ligand>
</feature>
<dbReference type="PANTHER" id="PTHR10578">
    <property type="entry name" value="S -2-HYDROXY-ACID OXIDASE-RELATED"/>
    <property type="match status" value="1"/>
</dbReference>
<evidence type="ECO:0000256" key="5">
    <source>
        <dbReference type="ARBA" id="ARBA00023002"/>
    </source>
</evidence>
<comment type="similarity">
    <text evidence="6">Belongs to the FMN-dependent alpha-hydroxy acid dehydrogenase family.</text>
</comment>
<dbReference type="InterPro" id="IPR037396">
    <property type="entry name" value="FMN_HAD"/>
</dbReference>
<organism evidence="13 14">
    <name type="scientific">Lactobacillus rodentium</name>
    <dbReference type="NCBI Taxonomy" id="947835"/>
    <lineage>
        <taxon>Bacteria</taxon>
        <taxon>Bacillati</taxon>
        <taxon>Bacillota</taxon>
        <taxon>Bacilli</taxon>
        <taxon>Lactobacillales</taxon>
        <taxon>Lactobacillaceae</taxon>
        <taxon>Lactobacillus</taxon>
    </lineage>
</organism>
<evidence type="ECO:0000256" key="1">
    <source>
        <dbReference type="ARBA" id="ARBA00001917"/>
    </source>
</evidence>
<feature type="binding site" evidence="10">
    <location>
        <position position="146"/>
    </location>
    <ligand>
        <name>glyoxylate</name>
        <dbReference type="ChEBI" id="CHEBI:36655"/>
    </ligand>
</feature>
<feature type="binding site" evidence="10">
    <location>
        <position position="243"/>
    </location>
    <ligand>
        <name>FMN</name>
        <dbReference type="ChEBI" id="CHEBI:58210"/>
    </ligand>
</feature>